<dbReference type="InterPro" id="IPR019285">
    <property type="entry name" value="DUF2336"/>
</dbReference>
<proteinExistence type="predicted"/>
<accession>A0A0P8BJA8</accession>
<protein>
    <submittedName>
        <fullName evidence="2">Uncharacterized conserved protein, DUF2336 family</fullName>
    </submittedName>
</protein>
<gene>
    <name evidence="2" type="ORF">GA0071312_1833</name>
    <name evidence="1" type="ORF">HLUCCO17_14995</name>
</gene>
<dbReference type="EMBL" id="FMBM01000002">
    <property type="protein sequence ID" value="SCC80904.1"/>
    <property type="molecule type" value="Genomic_DNA"/>
</dbReference>
<dbReference type="Proteomes" id="UP000050497">
    <property type="component" value="Unassembled WGS sequence"/>
</dbReference>
<evidence type="ECO:0000313" key="3">
    <source>
        <dbReference type="Proteomes" id="UP000050497"/>
    </source>
</evidence>
<keyword evidence="4" id="KW-1185">Reference proteome</keyword>
<dbReference type="InterPro" id="IPR014598">
    <property type="entry name" value="UCP035865"/>
</dbReference>
<sequence length="404" mass="43480">MIVRRFLLWARTAPPGQRADAVSALARTFLYSELSQEDHWEAETALTAMLDDPAPLVRRALAEALANAPDAPRHIIVALANDQPDIAALVLARSPLLSTEDLVDCAALGDSFAQIAIALRVQVTPPVCAALAEIASADALIELVGNPGAEIPHSALARMLARHRDVADLREAMLARRDLPLEIRQSIAVAVADTLKLFVLERGWMNPARTERVVREAREKTTIALSDGVDSADVRGLVAHLRETGQLTPALILRAVLSHGLAFAEAAFSELADLPLARVAGLIQDRRGAGFPALYRKAGMPQALQPAFEAALSALREPARDGAAAGPQLSRRMIERVLSACTRLPADEAGKLLALLRRYESEAAREEAREMTLHLIDDAALDMALGHVEEGIARAIAYRSRLAA</sequence>
<dbReference type="Proteomes" id="UP000182800">
    <property type="component" value="Unassembled WGS sequence"/>
</dbReference>
<dbReference type="PIRSF" id="PIRSF035865">
    <property type="entry name" value="UCP035865"/>
    <property type="match status" value="1"/>
</dbReference>
<reference evidence="1 3" key="1">
    <citation type="submission" date="2015-09" db="EMBL/GenBank/DDBJ databases">
        <title>Identification and resolution of microdiversity through metagenomic sequencing of parallel consortia.</title>
        <authorList>
            <person name="Nelson W.C."/>
            <person name="Romine M.F."/>
            <person name="Lindemann S.R."/>
        </authorList>
    </citation>
    <scope>NUCLEOTIDE SEQUENCE [LARGE SCALE GENOMIC DNA]</scope>
    <source>
        <strain evidence="1">HL-109</strain>
    </source>
</reference>
<reference evidence="2 4" key="2">
    <citation type="submission" date="2016-08" db="EMBL/GenBank/DDBJ databases">
        <authorList>
            <person name="Varghese N."/>
            <person name="Submissions Spin"/>
        </authorList>
    </citation>
    <scope>NUCLEOTIDE SEQUENCE [LARGE SCALE GENOMIC DNA]</scope>
    <source>
        <strain evidence="2 4">HL-109</strain>
    </source>
</reference>
<name>A0A0P8BJA8_9HYPH</name>
<dbReference type="STRING" id="1653334.GA0071312_1833"/>
<evidence type="ECO:0000313" key="4">
    <source>
        <dbReference type="Proteomes" id="UP000182800"/>
    </source>
</evidence>
<dbReference type="Pfam" id="PF10098">
    <property type="entry name" value="DUF2336"/>
    <property type="match status" value="1"/>
</dbReference>
<comment type="caution">
    <text evidence="1">The sequence shown here is derived from an EMBL/GenBank/DDBJ whole genome shotgun (WGS) entry which is preliminary data.</text>
</comment>
<dbReference type="RefSeq" id="WP_074444711.1">
    <property type="nucleotide sequence ID" value="NZ_FMBM01000002.1"/>
</dbReference>
<dbReference type="AlphaFoldDB" id="A0A0P8BJA8"/>
<dbReference type="OrthoDB" id="9798569at2"/>
<dbReference type="EMBL" id="LJSX01000028">
    <property type="protein sequence ID" value="KPQ09407.1"/>
    <property type="molecule type" value="Genomic_DNA"/>
</dbReference>
<organism evidence="1 3">
    <name type="scientific">Saliniramus fredricksonii</name>
    <dbReference type="NCBI Taxonomy" id="1653334"/>
    <lineage>
        <taxon>Bacteria</taxon>
        <taxon>Pseudomonadati</taxon>
        <taxon>Pseudomonadota</taxon>
        <taxon>Alphaproteobacteria</taxon>
        <taxon>Hyphomicrobiales</taxon>
        <taxon>Salinarimonadaceae</taxon>
        <taxon>Saliniramus</taxon>
    </lineage>
</organism>
<evidence type="ECO:0000313" key="1">
    <source>
        <dbReference type="EMBL" id="KPQ09407.1"/>
    </source>
</evidence>
<evidence type="ECO:0000313" key="2">
    <source>
        <dbReference type="EMBL" id="SCC80904.1"/>
    </source>
</evidence>